<organism evidence="4 5">
    <name type="scientific">Acholeplasma laidlawii</name>
    <dbReference type="NCBI Taxonomy" id="2148"/>
    <lineage>
        <taxon>Bacteria</taxon>
        <taxon>Bacillati</taxon>
        <taxon>Mycoplasmatota</taxon>
        <taxon>Mollicutes</taxon>
        <taxon>Acholeplasmatales</taxon>
        <taxon>Acholeplasmataceae</taxon>
        <taxon>Acholeplasma</taxon>
    </lineage>
</organism>
<dbReference type="OMA" id="TYLGYPM"/>
<dbReference type="InterPro" id="IPR000683">
    <property type="entry name" value="Gfo/Idh/MocA-like_OxRdtase_N"/>
</dbReference>
<evidence type="ECO:0000313" key="4">
    <source>
        <dbReference type="EMBL" id="TRX99346.1"/>
    </source>
</evidence>
<gene>
    <name evidence="4" type="ORF">FNV44_06505</name>
</gene>
<dbReference type="RefSeq" id="WP_012243314.1">
    <property type="nucleotide sequence ID" value="NZ_JACAOE010000002.1"/>
</dbReference>
<dbReference type="InterPro" id="IPR051317">
    <property type="entry name" value="Gfo/Idh/MocA_oxidoreduct"/>
</dbReference>
<protein>
    <submittedName>
        <fullName evidence="4">Gfo/Idh/MocA family oxidoreductase</fullName>
    </submittedName>
</protein>
<dbReference type="Gene3D" id="3.30.360.10">
    <property type="entry name" value="Dihydrodipicolinate Reductase, domain 2"/>
    <property type="match status" value="1"/>
</dbReference>
<dbReference type="InterPro" id="IPR036291">
    <property type="entry name" value="NAD(P)-bd_dom_sf"/>
</dbReference>
<dbReference type="AlphaFoldDB" id="A0A553IGL4"/>
<dbReference type="PANTHER" id="PTHR43708:SF8">
    <property type="entry name" value="OXIDOREDUCTASE"/>
    <property type="match status" value="1"/>
</dbReference>
<name>A0A553IGL4_ACHLA</name>
<feature type="domain" description="Gfo/Idh/MocA-like oxidoreductase N-terminal" evidence="2">
    <location>
        <begin position="5"/>
        <end position="117"/>
    </location>
</feature>
<dbReference type="GeneID" id="41339521"/>
<dbReference type="SUPFAM" id="SSF51735">
    <property type="entry name" value="NAD(P)-binding Rossmann-fold domains"/>
    <property type="match status" value="1"/>
</dbReference>
<dbReference type="InterPro" id="IPR004104">
    <property type="entry name" value="Gfo/Idh/MocA-like_OxRdtase_C"/>
</dbReference>
<dbReference type="EMBL" id="VKID01000002">
    <property type="protein sequence ID" value="TRX99346.1"/>
    <property type="molecule type" value="Genomic_DNA"/>
</dbReference>
<proteinExistence type="inferred from homology"/>
<sequence>MKTYKVGIIGIGRISLVHIEALRQLDNVDVVSISSRHQAEEKSKRLGIKSYYTDYKEMIDKETLDAVHICTSNDVHYEIASYALNHNLHVILEKPMTMNVDEAIKLYQLAKSKGLVAKIHFHNRFYANNQFVKTHIKDIGPIISIHGEYTQGWAASPDVYNWRDNQKYGGLTRVIADVGTHYFDLVEFLSGHKITEVSALFKQVHPKRGGNVVDTEDIGVVIYKTDKNAIGSAIISQSLIGNDNLLSYTLSGLNGSFKSNGDKTSSILYATLNEQFKGIEITQIDTLKNSNLHQAVTFVESFAEGFRQFYHEIENKNFASDYANFEDGLHSMQLIEAIYQSQSLNKWVKVSKENK</sequence>
<dbReference type="Pfam" id="PF02894">
    <property type="entry name" value="GFO_IDH_MocA_C"/>
    <property type="match status" value="1"/>
</dbReference>
<comment type="caution">
    <text evidence="4">The sequence shown here is derived from an EMBL/GenBank/DDBJ whole genome shotgun (WGS) entry which is preliminary data.</text>
</comment>
<reference evidence="4 5" key="1">
    <citation type="submission" date="2019-07" db="EMBL/GenBank/DDBJ databases">
        <title>Genome sequence of Acholeplasma laidlawii strain with increased resistance to erythromycin.</title>
        <authorList>
            <person name="Medvedeva E.S."/>
            <person name="Baranova N.B."/>
            <person name="Siniagina M.N."/>
            <person name="Mouzykantov A."/>
            <person name="Chernova O.A."/>
            <person name="Chernov V.M."/>
        </authorList>
    </citation>
    <scope>NUCLEOTIDE SEQUENCE [LARGE SCALE GENOMIC DNA]</scope>
    <source>
        <strain evidence="4 5">PG8REry</strain>
    </source>
</reference>
<dbReference type="Gene3D" id="3.40.50.720">
    <property type="entry name" value="NAD(P)-binding Rossmann-like Domain"/>
    <property type="match status" value="1"/>
</dbReference>
<evidence type="ECO:0000256" key="1">
    <source>
        <dbReference type="ARBA" id="ARBA00010928"/>
    </source>
</evidence>
<dbReference type="GO" id="GO:0000166">
    <property type="term" value="F:nucleotide binding"/>
    <property type="evidence" value="ECO:0007669"/>
    <property type="project" value="InterPro"/>
</dbReference>
<comment type="similarity">
    <text evidence="1">Belongs to the Gfo/Idh/MocA family.</text>
</comment>
<evidence type="ECO:0000259" key="2">
    <source>
        <dbReference type="Pfam" id="PF01408"/>
    </source>
</evidence>
<accession>A0A553IGL4</accession>
<feature type="domain" description="Gfo/Idh/MocA-like oxidoreductase C-terminal" evidence="3">
    <location>
        <begin position="138"/>
        <end position="350"/>
    </location>
</feature>
<dbReference type="Proteomes" id="UP000315938">
    <property type="component" value="Unassembled WGS sequence"/>
</dbReference>
<evidence type="ECO:0000259" key="3">
    <source>
        <dbReference type="Pfam" id="PF02894"/>
    </source>
</evidence>
<dbReference type="SUPFAM" id="SSF55347">
    <property type="entry name" value="Glyceraldehyde-3-phosphate dehydrogenase-like, C-terminal domain"/>
    <property type="match status" value="1"/>
</dbReference>
<dbReference type="PANTHER" id="PTHR43708">
    <property type="entry name" value="CONSERVED EXPRESSED OXIDOREDUCTASE (EUROFUNG)"/>
    <property type="match status" value="1"/>
</dbReference>
<evidence type="ECO:0000313" key="5">
    <source>
        <dbReference type="Proteomes" id="UP000315938"/>
    </source>
</evidence>
<dbReference type="Pfam" id="PF01408">
    <property type="entry name" value="GFO_IDH_MocA"/>
    <property type="match status" value="1"/>
</dbReference>